<gene>
    <name evidence="2" type="ORF">DVS28_a2810</name>
</gene>
<evidence type="ECO:0000256" key="1">
    <source>
        <dbReference type="SAM" id="MobiDB-lite"/>
    </source>
</evidence>
<dbReference type="RefSeq" id="WP_114591972.1">
    <property type="nucleotide sequence ID" value="NZ_CAXIBR010000044.1"/>
</dbReference>
<dbReference type="AlphaFoldDB" id="A0A346XZ42"/>
<reference evidence="2 3" key="1">
    <citation type="submission" date="2018-09" db="EMBL/GenBank/DDBJ databases">
        <title>Complete genome sequence of Euzebya sp. DY32-46 isolated from seawater of Pacific Ocean.</title>
        <authorList>
            <person name="Xu L."/>
            <person name="Wu Y.-H."/>
            <person name="Xu X.-W."/>
        </authorList>
    </citation>
    <scope>NUCLEOTIDE SEQUENCE [LARGE SCALE GENOMIC DNA]</scope>
    <source>
        <strain evidence="2 3">DY32-46</strain>
    </source>
</reference>
<dbReference type="EMBL" id="CP031165">
    <property type="protein sequence ID" value="AXV07489.1"/>
    <property type="molecule type" value="Genomic_DNA"/>
</dbReference>
<dbReference type="KEGG" id="euz:DVS28_a2810"/>
<evidence type="ECO:0000313" key="3">
    <source>
        <dbReference type="Proteomes" id="UP000264006"/>
    </source>
</evidence>
<dbReference type="Proteomes" id="UP000264006">
    <property type="component" value="Chromosome"/>
</dbReference>
<protein>
    <submittedName>
        <fullName evidence="2">Uncharacterized protein</fullName>
    </submittedName>
</protein>
<sequence length="91" mass="9528">MQPTDDEQQSGPDEAAGQHLHGFGGSPECSLCPICVALQALGSARPDVTTHLLSAARELALAVKTAAEGQVEATDRAQSVMSDRLTRINID</sequence>
<name>A0A346XZ42_9ACTN</name>
<evidence type="ECO:0000313" key="2">
    <source>
        <dbReference type="EMBL" id="AXV07489.1"/>
    </source>
</evidence>
<dbReference type="OrthoDB" id="5244810at2"/>
<keyword evidence="3" id="KW-1185">Reference proteome</keyword>
<proteinExistence type="predicted"/>
<accession>A0A346XZ42</accession>
<organism evidence="2 3">
    <name type="scientific">Euzebya pacifica</name>
    <dbReference type="NCBI Taxonomy" id="1608957"/>
    <lineage>
        <taxon>Bacteria</taxon>
        <taxon>Bacillati</taxon>
        <taxon>Actinomycetota</taxon>
        <taxon>Nitriliruptoria</taxon>
        <taxon>Euzebyales</taxon>
    </lineage>
</organism>
<feature type="region of interest" description="Disordered" evidence="1">
    <location>
        <begin position="1"/>
        <end position="22"/>
    </location>
</feature>